<dbReference type="Gene3D" id="3.40.50.1240">
    <property type="entry name" value="Phosphoglycerate mutase-like"/>
    <property type="match status" value="1"/>
</dbReference>
<dbReference type="SMART" id="SM00855">
    <property type="entry name" value="PGAM"/>
    <property type="match status" value="1"/>
</dbReference>
<dbReference type="InterPro" id="IPR050275">
    <property type="entry name" value="PGM_Phosphatase"/>
</dbReference>
<dbReference type="InterPro" id="IPR013078">
    <property type="entry name" value="His_Pase_superF_clade-1"/>
</dbReference>
<proteinExistence type="predicted"/>
<evidence type="ECO:0000313" key="1">
    <source>
        <dbReference type="EMBL" id="MBC3931690.1"/>
    </source>
</evidence>
<dbReference type="PANTHER" id="PTHR48100:SF1">
    <property type="entry name" value="HISTIDINE PHOSPHATASE FAMILY PROTEIN-RELATED"/>
    <property type="match status" value="1"/>
</dbReference>
<protein>
    <submittedName>
        <fullName evidence="1">Histidine phosphatase family protein</fullName>
    </submittedName>
</protein>
<dbReference type="EMBL" id="JACOGD010000004">
    <property type="protein sequence ID" value="MBC3931690.1"/>
    <property type="molecule type" value="Genomic_DNA"/>
</dbReference>
<gene>
    <name evidence="1" type="ORF">H8K43_08420</name>
</gene>
<comment type="caution">
    <text evidence="1">The sequence shown here is derived from an EMBL/GenBank/DDBJ whole genome shotgun (WGS) entry which is preliminary data.</text>
</comment>
<dbReference type="RefSeq" id="WP_186903431.1">
    <property type="nucleotide sequence ID" value="NZ_JACOGD010000004.1"/>
</dbReference>
<dbReference type="Proteomes" id="UP000654304">
    <property type="component" value="Unassembled WGS sequence"/>
</dbReference>
<dbReference type="PANTHER" id="PTHR48100">
    <property type="entry name" value="BROAD-SPECIFICITY PHOSPHATASE YOR283W-RELATED"/>
    <property type="match status" value="1"/>
</dbReference>
<reference evidence="1 2" key="1">
    <citation type="submission" date="2020-08" db="EMBL/GenBank/DDBJ databases">
        <title>Novel species isolated from subtropical streams in China.</title>
        <authorList>
            <person name="Lu H."/>
        </authorList>
    </citation>
    <scope>NUCLEOTIDE SEQUENCE [LARGE SCALE GENOMIC DNA]</scope>
    <source>
        <strain evidence="1 2">CY22W</strain>
    </source>
</reference>
<dbReference type="InterPro" id="IPR029033">
    <property type="entry name" value="His_PPase_superfam"/>
</dbReference>
<organism evidence="1 2">
    <name type="scientific">Undibacterium curvum</name>
    <dbReference type="NCBI Taxonomy" id="2762294"/>
    <lineage>
        <taxon>Bacteria</taxon>
        <taxon>Pseudomonadati</taxon>
        <taxon>Pseudomonadota</taxon>
        <taxon>Betaproteobacteria</taxon>
        <taxon>Burkholderiales</taxon>
        <taxon>Oxalobacteraceae</taxon>
        <taxon>Undibacterium</taxon>
    </lineage>
</organism>
<dbReference type="SUPFAM" id="SSF53254">
    <property type="entry name" value="Phosphoglycerate mutase-like"/>
    <property type="match status" value="1"/>
</dbReference>
<evidence type="ECO:0000313" key="2">
    <source>
        <dbReference type="Proteomes" id="UP000654304"/>
    </source>
</evidence>
<keyword evidence="2" id="KW-1185">Reference proteome</keyword>
<name>A0ABR7A469_9BURK</name>
<accession>A0ABR7A469</accession>
<sequence length="180" mass="19882">MKLIAIRHLAPLQAEGLCYGHSDLAVDAQANAQAAASLRASLPSFPVYSSPLQRCLSLASLLARPVQTDDRLRELNFGDWEMQPWDCIDRADIDAWAADTVHYQPGGAESLMQMTIRVSAFLRTLQVQNLDGVILVTHAGVLKILSHWDAAASDVDIAQRVAARDRRFSYGSCTHFDFLM</sequence>
<dbReference type="Pfam" id="PF00300">
    <property type="entry name" value="His_Phos_1"/>
    <property type="match status" value="1"/>
</dbReference>